<evidence type="ECO:0000313" key="3">
    <source>
        <dbReference type="Proteomes" id="UP001164286"/>
    </source>
</evidence>
<feature type="compositionally biased region" description="Basic and acidic residues" evidence="1">
    <location>
        <begin position="133"/>
        <end position="142"/>
    </location>
</feature>
<dbReference type="RefSeq" id="XP_052942677.1">
    <property type="nucleotide sequence ID" value="XM_053088094.1"/>
</dbReference>
<feature type="compositionally biased region" description="Basic residues" evidence="1">
    <location>
        <begin position="149"/>
        <end position="158"/>
    </location>
</feature>
<accession>A0AA38H2U5</accession>
<organism evidence="2 3">
    <name type="scientific">Dioszegia hungarica</name>
    <dbReference type="NCBI Taxonomy" id="4972"/>
    <lineage>
        <taxon>Eukaryota</taxon>
        <taxon>Fungi</taxon>
        <taxon>Dikarya</taxon>
        <taxon>Basidiomycota</taxon>
        <taxon>Agaricomycotina</taxon>
        <taxon>Tremellomycetes</taxon>
        <taxon>Tremellales</taxon>
        <taxon>Bulleribasidiaceae</taxon>
        <taxon>Dioszegia</taxon>
    </lineage>
</organism>
<feature type="region of interest" description="Disordered" evidence="1">
    <location>
        <begin position="101"/>
        <end position="205"/>
    </location>
</feature>
<gene>
    <name evidence="2" type="ORF">MKK02DRAFT_30622</name>
</gene>
<dbReference type="Proteomes" id="UP001164286">
    <property type="component" value="Unassembled WGS sequence"/>
</dbReference>
<dbReference type="GeneID" id="77727299"/>
<evidence type="ECO:0000256" key="1">
    <source>
        <dbReference type="SAM" id="MobiDB-lite"/>
    </source>
</evidence>
<sequence>MSAQGNPTVDAPTEGFTQLTELMRYTLDDGSQHIIALIEGTADPLSRREDISNASRSRIALATKYGAICSMVLFLLGHDPEAPLTSVEVCTISTGEHIPEWKTVPNRTGENRVKKHSERVDRTESVREPTMPHSDRSDDSRRRGGLGSRQHRSRQHRHGPYDRDYERTRPRQLDASEQGGSRNATEAMEADTSCGGDDDDEAARA</sequence>
<protein>
    <submittedName>
        <fullName evidence="2">Uncharacterized protein</fullName>
    </submittedName>
</protein>
<comment type="caution">
    <text evidence="2">The sequence shown here is derived from an EMBL/GenBank/DDBJ whole genome shotgun (WGS) entry which is preliminary data.</text>
</comment>
<reference evidence="2" key="1">
    <citation type="journal article" date="2022" name="G3 (Bethesda)">
        <title>High quality genome of the basidiomycete yeast Dioszegia hungarica PDD-24b-2 isolated from cloud water.</title>
        <authorList>
            <person name="Jarrige D."/>
            <person name="Haridas S."/>
            <person name="Bleykasten-Grosshans C."/>
            <person name="Joly M."/>
            <person name="Nadalig T."/>
            <person name="Sancelme M."/>
            <person name="Vuilleumier S."/>
            <person name="Grigoriev I.V."/>
            <person name="Amato P."/>
            <person name="Bringel F."/>
        </authorList>
    </citation>
    <scope>NUCLEOTIDE SEQUENCE</scope>
    <source>
        <strain evidence="2">PDD-24b-2</strain>
    </source>
</reference>
<keyword evidence="3" id="KW-1185">Reference proteome</keyword>
<dbReference type="EMBL" id="JAKWFO010000014">
    <property type="protein sequence ID" value="KAI9632900.1"/>
    <property type="molecule type" value="Genomic_DNA"/>
</dbReference>
<feature type="compositionally biased region" description="Basic and acidic residues" evidence="1">
    <location>
        <begin position="159"/>
        <end position="174"/>
    </location>
</feature>
<feature type="compositionally biased region" description="Acidic residues" evidence="1">
    <location>
        <begin position="196"/>
        <end position="205"/>
    </location>
</feature>
<feature type="compositionally biased region" description="Basic and acidic residues" evidence="1">
    <location>
        <begin position="118"/>
        <end position="127"/>
    </location>
</feature>
<dbReference type="AlphaFoldDB" id="A0AA38H2U5"/>
<name>A0AA38H2U5_9TREE</name>
<evidence type="ECO:0000313" key="2">
    <source>
        <dbReference type="EMBL" id="KAI9632900.1"/>
    </source>
</evidence>
<proteinExistence type="predicted"/>